<evidence type="ECO:0000313" key="2">
    <source>
        <dbReference type="Proteomes" id="UP000635726"/>
    </source>
</evidence>
<reference evidence="1" key="2">
    <citation type="submission" date="2020-09" db="EMBL/GenBank/DDBJ databases">
        <authorList>
            <person name="Sun Q."/>
            <person name="Ohkuma M."/>
        </authorList>
    </citation>
    <scope>NUCLEOTIDE SEQUENCE</scope>
    <source>
        <strain evidence="1">JCM 14371</strain>
    </source>
</reference>
<comment type="caution">
    <text evidence="1">The sequence shown here is derived from an EMBL/GenBank/DDBJ whole genome shotgun (WGS) entry which is preliminary data.</text>
</comment>
<sequence length="149" mass="15659">MNNGSRSARIPAPLVLISRRDGPVRKPTRAALALVTALGLAGAGHVGAETYFVTCPQTGPCTAYGSMKRLVCYCDTQSLVATPGVLSVNELRRRYPVHSGTLSRAQGGTGTLLIFSDDAALNRALDLGFSVDAVQVRQGALSLNLTFGR</sequence>
<dbReference type="AlphaFoldDB" id="A0A917PGI3"/>
<proteinExistence type="predicted"/>
<gene>
    <name evidence="1" type="ORF">GCM10008939_20940</name>
</gene>
<dbReference type="RefSeq" id="WP_188963220.1">
    <property type="nucleotide sequence ID" value="NZ_BMOE01000006.1"/>
</dbReference>
<evidence type="ECO:0000313" key="1">
    <source>
        <dbReference type="EMBL" id="GGJ76601.1"/>
    </source>
</evidence>
<dbReference type="Proteomes" id="UP000635726">
    <property type="component" value="Unassembled WGS sequence"/>
</dbReference>
<organism evidence="1 2">
    <name type="scientific">Deinococcus aquiradiocola</name>
    <dbReference type="NCBI Taxonomy" id="393059"/>
    <lineage>
        <taxon>Bacteria</taxon>
        <taxon>Thermotogati</taxon>
        <taxon>Deinococcota</taxon>
        <taxon>Deinococci</taxon>
        <taxon>Deinococcales</taxon>
        <taxon>Deinococcaceae</taxon>
        <taxon>Deinococcus</taxon>
    </lineage>
</organism>
<name>A0A917PGI3_9DEIO</name>
<keyword evidence="2" id="KW-1185">Reference proteome</keyword>
<protein>
    <submittedName>
        <fullName evidence="1">Uncharacterized protein</fullName>
    </submittedName>
</protein>
<reference evidence="1" key="1">
    <citation type="journal article" date="2014" name="Int. J. Syst. Evol. Microbiol.">
        <title>Complete genome sequence of Corynebacterium casei LMG S-19264T (=DSM 44701T), isolated from a smear-ripened cheese.</title>
        <authorList>
            <consortium name="US DOE Joint Genome Institute (JGI-PGF)"/>
            <person name="Walter F."/>
            <person name="Albersmeier A."/>
            <person name="Kalinowski J."/>
            <person name="Ruckert C."/>
        </authorList>
    </citation>
    <scope>NUCLEOTIDE SEQUENCE</scope>
    <source>
        <strain evidence="1">JCM 14371</strain>
    </source>
</reference>
<accession>A0A917PGI3</accession>
<dbReference type="EMBL" id="BMOE01000006">
    <property type="protein sequence ID" value="GGJ76601.1"/>
    <property type="molecule type" value="Genomic_DNA"/>
</dbReference>